<protein>
    <submittedName>
        <fullName evidence="1">Uncharacterized protein</fullName>
    </submittedName>
</protein>
<sequence length="56" mass="6396">MWLEHYTDQKAWARAARTDRGTCAPLPFHITGGQPTMGQGVVIHTGERDLLQYVQW</sequence>
<gene>
    <name evidence="1" type="ORF">SI7747_17019202</name>
</gene>
<proteinExistence type="predicted"/>
<dbReference type="EMBL" id="CACRZD030000017">
    <property type="protein sequence ID" value="CAA6672786.1"/>
    <property type="molecule type" value="Genomic_DNA"/>
</dbReference>
<evidence type="ECO:0000313" key="2">
    <source>
        <dbReference type="Proteomes" id="UP001189122"/>
    </source>
</evidence>
<dbReference type="EMBL" id="LR743604">
    <property type="protein sequence ID" value="CAA2633715.1"/>
    <property type="molecule type" value="Genomic_DNA"/>
</dbReference>
<name>A0A7I8JRJ0_SPIIN</name>
<dbReference type="AlphaFoldDB" id="A0A7I8JRJ0"/>
<reference evidence="1 2" key="1">
    <citation type="submission" date="2019-12" db="EMBL/GenBank/DDBJ databases">
        <authorList>
            <person name="Scholz U."/>
            <person name="Mascher M."/>
            <person name="Fiebig A."/>
        </authorList>
    </citation>
    <scope>NUCLEOTIDE SEQUENCE</scope>
</reference>
<evidence type="ECO:0000313" key="1">
    <source>
        <dbReference type="EMBL" id="CAA2633715.1"/>
    </source>
</evidence>
<dbReference type="Proteomes" id="UP001189122">
    <property type="component" value="Unassembled WGS sequence"/>
</dbReference>
<organism evidence="1">
    <name type="scientific">Spirodela intermedia</name>
    <name type="common">Intermediate duckweed</name>
    <dbReference type="NCBI Taxonomy" id="51605"/>
    <lineage>
        <taxon>Eukaryota</taxon>
        <taxon>Viridiplantae</taxon>
        <taxon>Streptophyta</taxon>
        <taxon>Embryophyta</taxon>
        <taxon>Tracheophyta</taxon>
        <taxon>Spermatophyta</taxon>
        <taxon>Magnoliopsida</taxon>
        <taxon>Liliopsida</taxon>
        <taxon>Araceae</taxon>
        <taxon>Lemnoideae</taxon>
        <taxon>Spirodela</taxon>
    </lineage>
</organism>
<keyword evidence="2" id="KW-1185">Reference proteome</keyword>
<accession>A0A7I8JRJ0</accession>